<keyword evidence="2 5" id="KW-0489">Methyltransferase</keyword>
<dbReference type="InterPro" id="IPR051052">
    <property type="entry name" value="Diverse_substrate_MTase"/>
</dbReference>
<dbReference type="RefSeq" id="WP_132416700.1">
    <property type="nucleotide sequence ID" value="NZ_SKFG01000002.1"/>
</dbReference>
<dbReference type="InterPro" id="IPR013216">
    <property type="entry name" value="Methyltransf_11"/>
</dbReference>
<dbReference type="Proteomes" id="UP000295418">
    <property type="component" value="Unassembled WGS sequence"/>
</dbReference>
<evidence type="ECO:0000256" key="2">
    <source>
        <dbReference type="ARBA" id="ARBA00022603"/>
    </source>
</evidence>
<reference evidence="5 6" key="1">
    <citation type="submission" date="2019-03" db="EMBL/GenBank/DDBJ databases">
        <authorList>
            <person name="Kim M.K.M."/>
        </authorList>
    </citation>
    <scope>NUCLEOTIDE SEQUENCE [LARGE SCALE GENOMIC DNA]</scope>
    <source>
        <strain evidence="5 6">18JY21-1</strain>
    </source>
</reference>
<protein>
    <submittedName>
        <fullName evidence="5">Class I SAM-dependent methyltransferase</fullName>
    </submittedName>
</protein>
<accession>A0A4R4EKP9</accession>
<proteinExistence type="inferred from homology"/>
<dbReference type="Pfam" id="PF08241">
    <property type="entry name" value="Methyltransf_11"/>
    <property type="match status" value="1"/>
</dbReference>
<dbReference type="InterPro" id="IPR029063">
    <property type="entry name" value="SAM-dependent_MTases_sf"/>
</dbReference>
<evidence type="ECO:0000259" key="4">
    <source>
        <dbReference type="Pfam" id="PF08241"/>
    </source>
</evidence>
<dbReference type="EMBL" id="SKFG01000002">
    <property type="protein sequence ID" value="TCZ80053.1"/>
    <property type="molecule type" value="Genomic_DNA"/>
</dbReference>
<organism evidence="5 6">
    <name type="scientific">Paenibacillus albiflavus</name>
    <dbReference type="NCBI Taxonomy" id="2545760"/>
    <lineage>
        <taxon>Bacteria</taxon>
        <taxon>Bacillati</taxon>
        <taxon>Bacillota</taxon>
        <taxon>Bacilli</taxon>
        <taxon>Bacillales</taxon>
        <taxon>Paenibacillaceae</taxon>
        <taxon>Paenibacillus</taxon>
    </lineage>
</organism>
<keyword evidence="3 5" id="KW-0808">Transferase</keyword>
<dbReference type="OrthoDB" id="43862at2"/>
<evidence type="ECO:0000313" key="6">
    <source>
        <dbReference type="Proteomes" id="UP000295418"/>
    </source>
</evidence>
<dbReference type="PANTHER" id="PTHR44942">
    <property type="entry name" value="METHYLTRANSF_11 DOMAIN-CONTAINING PROTEIN"/>
    <property type="match status" value="1"/>
</dbReference>
<keyword evidence="6" id="KW-1185">Reference proteome</keyword>
<evidence type="ECO:0000256" key="1">
    <source>
        <dbReference type="ARBA" id="ARBA00008361"/>
    </source>
</evidence>
<dbReference type="SUPFAM" id="SSF53335">
    <property type="entry name" value="S-adenosyl-L-methionine-dependent methyltransferases"/>
    <property type="match status" value="1"/>
</dbReference>
<name>A0A4R4EKP9_9BACL</name>
<gene>
    <name evidence="5" type="ORF">E0485_04135</name>
</gene>
<evidence type="ECO:0000313" key="5">
    <source>
        <dbReference type="EMBL" id="TCZ80053.1"/>
    </source>
</evidence>
<dbReference type="Gene3D" id="3.40.50.150">
    <property type="entry name" value="Vaccinia Virus protein VP39"/>
    <property type="match status" value="1"/>
</dbReference>
<evidence type="ECO:0000256" key="3">
    <source>
        <dbReference type="ARBA" id="ARBA00022679"/>
    </source>
</evidence>
<dbReference type="PANTHER" id="PTHR44942:SF4">
    <property type="entry name" value="METHYLTRANSFERASE TYPE 11 DOMAIN-CONTAINING PROTEIN"/>
    <property type="match status" value="1"/>
</dbReference>
<comment type="similarity">
    <text evidence="1">Belongs to the methyltransferase superfamily.</text>
</comment>
<feature type="domain" description="Methyltransferase type 11" evidence="4">
    <location>
        <begin position="54"/>
        <end position="148"/>
    </location>
</feature>
<dbReference type="GO" id="GO:0032259">
    <property type="term" value="P:methylation"/>
    <property type="evidence" value="ECO:0007669"/>
    <property type="project" value="UniProtKB-KW"/>
</dbReference>
<dbReference type="CDD" id="cd02440">
    <property type="entry name" value="AdoMet_MTases"/>
    <property type="match status" value="1"/>
</dbReference>
<dbReference type="AlphaFoldDB" id="A0A4R4EKP9"/>
<sequence>MTDPKVNVNEIKQAVKDQFSKNANKYVTSESHAKSDDLPLLTTWLDPQSNWIVLDVATGGGHVTKQLAPYVDYVLATDLTHEMLHAARQFISQSADNVNYVVADAESLPFLDQSFDAITCRIAAHHFPNPNRFILEAVRVLKPNGKLLLIDNIASENKSFDHFVNKLEHLRDRSHVRCYTLSEWSTWINAAGFEEMNSRIRKKTLLFPSWVERTTESDEQIDEVKQHLLQASPEIHNYIKLVKVADEIVSFAIDEWMVLLKKTS</sequence>
<comment type="caution">
    <text evidence="5">The sequence shown here is derived from an EMBL/GenBank/DDBJ whole genome shotgun (WGS) entry which is preliminary data.</text>
</comment>
<dbReference type="GO" id="GO:0008757">
    <property type="term" value="F:S-adenosylmethionine-dependent methyltransferase activity"/>
    <property type="evidence" value="ECO:0007669"/>
    <property type="project" value="InterPro"/>
</dbReference>